<evidence type="ECO:0000313" key="3">
    <source>
        <dbReference type="Proteomes" id="UP000601435"/>
    </source>
</evidence>
<dbReference type="AlphaFoldDB" id="A0A812SEW6"/>
<evidence type="ECO:0000313" key="2">
    <source>
        <dbReference type="EMBL" id="CAE7480310.1"/>
    </source>
</evidence>
<organism evidence="2 3">
    <name type="scientific">Symbiodinium necroappetens</name>
    <dbReference type="NCBI Taxonomy" id="1628268"/>
    <lineage>
        <taxon>Eukaryota</taxon>
        <taxon>Sar</taxon>
        <taxon>Alveolata</taxon>
        <taxon>Dinophyceae</taxon>
        <taxon>Suessiales</taxon>
        <taxon>Symbiodiniaceae</taxon>
        <taxon>Symbiodinium</taxon>
    </lineage>
</organism>
<gene>
    <name evidence="2" type="ORF">SNEC2469_LOCUS13582</name>
</gene>
<comment type="caution">
    <text evidence="2">The sequence shown here is derived from an EMBL/GenBank/DDBJ whole genome shotgun (WGS) entry which is preliminary data.</text>
</comment>
<dbReference type="OrthoDB" id="436194at2759"/>
<accession>A0A812SEW6</accession>
<feature type="compositionally biased region" description="Basic residues" evidence="1">
    <location>
        <begin position="54"/>
        <end position="72"/>
    </location>
</feature>
<protein>
    <submittedName>
        <fullName evidence="2">Uncharacterized protein</fullName>
    </submittedName>
</protein>
<feature type="compositionally biased region" description="Low complexity" evidence="1">
    <location>
        <begin position="87"/>
        <end position="104"/>
    </location>
</feature>
<reference evidence="2" key="1">
    <citation type="submission" date="2021-02" db="EMBL/GenBank/DDBJ databases">
        <authorList>
            <person name="Dougan E. K."/>
            <person name="Rhodes N."/>
            <person name="Thang M."/>
            <person name="Chan C."/>
        </authorList>
    </citation>
    <scope>NUCLEOTIDE SEQUENCE</scope>
</reference>
<proteinExistence type="predicted"/>
<name>A0A812SEW6_9DINO</name>
<feature type="region of interest" description="Disordered" evidence="1">
    <location>
        <begin position="54"/>
        <end position="109"/>
    </location>
</feature>
<evidence type="ECO:0000256" key="1">
    <source>
        <dbReference type="SAM" id="MobiDB-lite"/>
    </source>
</evidence>
<dbReference type="Proteomes" id="UP000601435">
    <property type="component" value="Unassembled WGS sequence"/>
</dbReference>
<sequence length="687" mass="72698">MQEKCAMLRTRRRSCRAGYGTGGKWKVLDLTIRSPSIAPRSSIRLKAVQHPLPRRRKWRRNRLRRHRYRPPPRHYYNDNPDRETTSEEVTTSTSASTTTQTTTRSPEDVLADEVNSAVEEAEKAADEAVQTALSTLLSDAIDGNKSNESAILGSVTLNVSGQPLQVTAVSVANVDENETLEVELPSGAVSVPGNTLQQLAAAAGTDVVILAASPASPPSNLSNESGLSDAETEVDASSAVILTFRDADGNPIEAGDLAEPIEFSLTSDEEEDNISLVAETVSSETSNVTTSKTKPTTKTKPKATRVCMFWDKKRKVWSRIDLYTVPKAGKKVPGKVVCKTYHLSTFVVGFPSPSYELAFTANAGNDIGGIQYRYAGAAATPNGKAVFAPSPDSPTSDLGVYDIALGSFSTVSTLTNQTWKGAAVVGDLVIFAPSAASDAQSVGIFNSTDETFEELSIGVIPGNGTLRRFCGAVAAKQELVVFVPDSAYVIGVYNVTGKSYQEVTNGVTQDTFKHGGAAVAGDLMVFPPLGQDYIGLLSISGDISSWVYETFDISTFGVAGPSKFLDAAAVGNKVIFGPAEGQHIGIFNVVDRTFEVLFVGAQFAGAVALDGKVFFAPESSQQVGVFDVTTGEYSTLDFSLETGASRSAAAFGNTVVFAPDTATSVFTVTVGPQGGAYDSEPSLAISE</sequence>
<feature type="compositionally biased region" description="Basic and acidic residues" evidence="1">
    <location>
        <begin position="75"/>
        <end position="85"/>
    </location>
</feature>
<dbReference type="EMBL" id="CAJNJA010021681">
    <property type="protein sequence ID" value="CAE7480310.1"/>
    <property type="molecule type" value="Genomic_DNA"/>
</dbReference>
<keyword evidence="3" id="KW-1185">Reference proteome</keyword>